<organism evidence="2 3">
    <name type="scientific">Kribbella albertanoniae</name>
    <dbReference type="NCBI Taxonomy" id="1266829"/>
    <lineage>
        <taxon>Bacteria</taxon>
        <taxon>Bacillati</taxon>
        <taxon>Actinomycetota</taxon>
        <taxon>Actinomycetes</taxon>
        <taxon>Propionibacteriales</taxon>
        <taxon>Kribbellaceae</taxon>
        <taxon>Kribbella</taxon>
    </lineage>
</organism>
<dbReference type="EMBL" id="SMKA01000304">
    <property type="protein sequence ID" value="TDC16564.1"/>
    <property type="molecule type" value="Genomic_DNA"/>
</dbReference>
<protein>
    <submittedName>
        <fullName evidence="2">Uncharacterized protein</fullName>
    </submittedName>
</protein>
<gene>
    <name evidence="2" type="ORF">E1261_38700</name>
</gene>
<sequence length="71" mass="7548">MTRQTAIARVLMVAVFAPSGGLSGKGVAEAAQGREWWPWLVAALVWLIVSGSISMAVSNHALESGTDDEHR</sequence>
<dbReference type="AlphaFoldDB" id="A0A4R4P4G2"/>
<dbReference type="RefSeq" id="WP_132414725.1">
    <property type="nucleotide sequence ID" value="NZ_SMKA01000304.1"/>
</dbReference>
<dbReference type="OrthoDB" id="3830459at2"/>
<evidence type="ECO:0000313" key="2">
    <source>
        <dbReference type="EMBL" id="TDC16564.1"/>
    </source>
</evidence>
<comment type="caution">
    <text evidence="2">The sequence shown here is derived from an EMBL/GenBank/DDBJ whole genome shotgun (WGS) entry which is preliminary data.</text>
</comment>
<reference evidence="2 3" key="1">
    <citation type="submission" date="2019-03" db="EMBL/GenBank/DDBJ databases">
        <title>Draft genome sequences of novel Actinobacteria.</title>
        <authorList>
            <person name="Sahin N."/>
            <person name="Ay H."/>
            <person name="Saygin H."/>
        </authorList>
    </citation>
    <scope>NUCLEOTIDE SEQUENCE [LARGE SCALE GENOMIC DNA]</scope>
    <source>
        <strain evidence="2 3">JCM 30547</strain>
    </source>
</reference>
<accession>A0A4R4P4G2</accession>
<keyword evidence="1" id="KW-0812">Transmembrane</keyword>
<evidence type="ECO:0000313" key="3">
    <source>
        <dbReference type="Proteomes" id="UP000295075"/>
    </source>
</evidence>
<keyword evidence="3" id="KW-1185">Reference proteome</keyword>
<dbReference type="Proteomes" id="UP000295075">
    <property type="component" value="Unassembled WGS sequence"/>
</dbReference>
<feature type="transmembrane region" description="Helical" evidence="1">
    <location>
        <begin position="40"/>
        <end position="62"/>
    </location>
</feature>
<keyword evidence="1" id="KW-1133">Transmembrane helix</keyword>
<keyword evidence="1" id="KW-0472">Membrane</keyword>
<proteinExistence type="predicted"/>
<evidence type="ECO:0000256" key="1">
    <source>
        <dbReference type="SAM" id="Phobius"/>
    </source>
</evidence>
<name>A0A4R4P4G2_9ACTN</name>